<evidence type="ECO:0000313" key="1">
    <source>
        <dbReference type="EMBL" id="KLV07159.1"/>
    </source>
</evidence>
<reference evidence="1 2" key="1">
    <citation type="submission" date="2015-05" db="EMBL/GenBank/DDBJ databases">
        <title>Photobacterium galathea sp. nov.</title>
        <authorList>
            <person name="Machado H."/>
            <person name="Gram L."/>
        </authorList>
    </citation>
    <scope>NUCLEOTIDE SEQUENCE [LARGE SCALE GENOMIC DNA]</scope>
    <source>
        <strain evidence="1 2">CGMCC 1.12159</strain>
    </source>
</reference>
<keyword evidence="2" id="KW-1185">Reference proteome</keyword>
<dbReference type="PATRIC" id="fig|1195763.3.peg.1340"/>
<name>A0A0J1H5U1_9GAMM</name>
<dbReference type="AlphaFoldDB" id="A0A0J1H5U1"/>
<dbReference type="Proteomes" id="UP000036097">
    <property type="component" value="Unassembled WGS sequence"/>
</dbReference>
<protein>
    <submittedName>
        <fullName evidence="1">Uncharacterized protein</fullName>
    </submittedName>
</protein>
<accession>A0A0J1H5U1</accession>
<evidence type="ECO:0000313" key="2">
    <source>
        <dbReference type="Proteomes" id="UP000036097"/>
    </source>
</evidence>
<organism evidence="1 2">
    <name type="scientific">Photobacterium aquae</name>
    <dbReference type="NCBI Taxonomy" id="1195763"/>
    <lineage>
        <taxon>Bacteria</taxon>
        <taxon>Pseudomonadati</taxon>
        <taxon>Pseudomonadota</taxon>
        <taxon>Gammaproteobacteria</taxon>
        <taxon>Vibrionales</taxon>
        <taxon>Vibrionaceae</taxon>
        <taxon>Photobacterium</taxon>
    </lineage>
</organism>
<dbReference type="EMBL" id="LDOT01000006">
    <property type="protein sequence ID" value="KLV07159.1"/>
    <property type="molecule type" value="Genomic_DNA"/>
</dbReference>
<comment type="caution">
    <text evidence="1">The sequence shown here is derived from an EMBL/GenBank/DDBJ whole genome shotgun (WGS) entry which is preliminary data.</text>
</comment>
<sequence>MDEISVRKIGIDLINITDQSIDFYIKENNDNIELFDDGNKVATTLSDDTSYHGISWTSPSPMEINVGISDTNSQTTQAESDDIILNDKEKLWAIAWDDGDDITLSTNTEQPSPIEDKYRIRIFTISDTWVQIISSAISTMEVKAGKFSPHMTIENCSGELYLSANSVDICDLDIGKSYLLIIDGEDLLLAAEEK</sequence>
<gene>
    <name evidence="1" type="ORF">ABT56_06315</name>
</gene>
<proteinExistence type="predicted"/>